<dbReference type="InterPro" id="IPR020568">
    <property type="entry name" value="Ribosomal_Su5_D2-typ_SF"/>
</dbReference>
<dbReference type="PANTHER" id="PTHR22878">
    <property type="entry name" value="DYNEIN HEAVY CHAIN 6, AXONEMAL-LIKE-RELATED"/>
    <property type="match status" value="1"/>
</dbReference>
<gene>
    <name evidence="4" type="ORF">H310_02318</name>
</gene>
<feature type="region of interest" description="Disordered" evidence="1">
    <location>
        <begin position="348"/>
        <end position="401"/>
    </location>
</feature>
<dbReference type="OrthoDB" id="69641at2759"/>
<evidence type="ECO:0000259" key="3">
    <source>
        <dbReference type="Pfam" id="PF12777"/>
    </source>
</evidence>
<name>A0A024UNC7_9STRA</name>
<dbReference type="AlphaFoldDB" id="A0A024UNC7"/>
<dbReference type="GeneID" id="20079368"/>
<evidence type="ECO:0000313" key="4">
    <source>
        <dbReference type="EMBL" id="ETW07911.1"/>
    </source>
</evidence>
<dbReference type="Pfam" id="PF01205">
    <property type="entry name" value="Impact_N"/>
    <property type="match status" value="1"/>
</dbReference>
<dbReference type="Gene3D" id="3.30.230.30">
    <property type="entry name" value="Impact, N-terminal domain"/>
    <property type="match status" value="1"/>
</dbReference>
<feature type="domain" description="Impact N-terminal" evidence="2">
    <location>
        <begin position="28"/>
        <end position="144"/>
    </location>
</feature>
<evidence type="ECO:0000256" key="1">
    <source>
        <dbReference type="SAM" id="MobiDB-lite"/>
    </source>
</evidence>
<evidence type="ECO:0000259" key="2">
    <source>
        <dbReference type="Pfam" id="PF01205"/>
    </source>
</evidence>
<organism evidence="4">
    <name type="scientific">Aphanomyces invadans</name>
    <dbReference type="NCBI Taxonomy" id="157072"/>
    <lineage>
        <taxon>Eukaryota</taxon>
        <taxon>Sar</taxon>
        <taxon>Stramenopiles</taxon>
        <taxon>Oomycota</taxon>
        <taxon>Saprolegniomycetes</taxon>
        <taxon>Saprolegniales</taxon>
        <taxon>Verrucalvaceae</taxon>
        <taxon>Aphanomyces</taxon>
    </lineage>
</organism>
<sequence length="436" mass="47490">MAQLVCAARTDPRPRVTCGPQLKLHLNTFQGYVLPAFSSADIPAVIQVITGHPRMRQSTTFTYAFRILETSTKDQEPSTHDAVSTTEGSDDGQTIGAGDKLLQVLRRWQVCNAVVVVNRLDRSLTGGLIGAQTYKLIVESAKLALEQFALDSLQPSEAAKLALQDVSSNQNGAGVVPHLTVQEMTYAGAPTNMVNGTVQRSKQGRINHFQGAQEGENSDRAMSNRPKSLERLGISKDDLAALKVVRMPPKELHLVLVCVGVLLHVPDLSWLGCQDMLNSSSFCANVLRVRATNITKKQATRVRVILQEPQFTPELIRRVSVVGASLLAWVLQIMDAYDSMRLGFDIRGPEVGNNDDQDLETSRDDIVKQPPSTDETTPFFLGSAPPPEPPPPVPRPGHAKVAAPTATIPTDLFVPKAEPTIQDCGRMLRKQTSALK</sequence>
<feature type="compositionally biased region" description="Pro residues" evidence="1">
    <location>
        <begin position="384"/>
        <end position="395"/>
    </location>
</feature>
<dbReference type="GO" id="GO:0051959">
    <property type="term" value="F:dynein light intermediate chain binding"/>
    <property type="evidence" value="ECO:0007669"/>
    <property type="project" value="InterPro"/>
</dbReference>
<dbReference type="VEuPathDB" id="FungiDB:H310_02318"/>
<dbReference type="InterPro" id="IPR024743">
    <property type="entry name" value="Dynein_HC_stalk"/>
</dbReference>
<dbReference type="GO" id="GO:0030286">
    <property type="term" value="C:dynein complex"/>
    <property type="evidence" value="ECO:0007669"/>
    <property type="project" value="InterPro"/>
</dbReference>
<evidence type="ECO:0008006" key="5">
    <source>
        <dbReference type="Google" id="ProtNLM"/>
    </source>
</evidence>
<dbReference type="eggNOG" id="ENOG502S2F1">
    <property type="taxonomic scope" value="Eukaryota"/>
</dbReference>
<dbReference type="InterPro" id="IPR026983">
    <property type="entry name" value="DHC"/>
</dbReference>
<protein>
    <recommendedName>
        <fullName evidence="5">Impact N-terminal domain-containing protein</fullName>
    </recommendedName>
</protein>
<dbReference type="RefSeq" id="XP_008864004.1">
    <property type="nucleotide sequence ID" value="XM_008865782.1"/>
</dbReference>
<dbReference type="InterPro" id="IPR001498">
    <property type="entry name" value="Impact_N"/>
</dbReference>
<dbReference type="SUPFAM" id="SSF54211">
    <property type="entry name" value="Ribosomal protein S5 domain 2-like"/>
    <property type="match status" value="1"/>
</dbReference>
<dbReference type="GO" id="GO:0007018">
    <property type="term" value="P:microtubule-based movement"/>
    <property type="evidence" value="ECO:0007669"/>
    <property type="project" value="InterPro"/>
</dbReference>
<dbReference type="Gene3D" id="1.20.920.60">
    <property type="match status" value="1"/>
</dbReference>
<dbReference type="InterPro" id="IPR036956">
    <property type="entry name" value="Impact_N_sf"/>
</dbReference>
<accession>A0A024UNC7</accession>
<dbReference type="EMBL" id="KI913954">
    <property type="protein sequence ID" value="ETW07911.1"/>
    <property type="molecule type" value="Genomic_DNA"/>
</dbReference>
<dbReference type="STRING" id="157072.A0A024UNC7"/>
<dbReference type="Pfam" id="PF12777">
    <property type="entry name" value="MT"/>
    <property type="match status" value="1"/>
</dbReference>
<feature type="domain" description="Dynein heavy chain coiled coil stalk" evidence="3">
    <location>
        <begin position="234"/>
        <end position="338"/>
    </location>
</feature>
<reference evidence="4" key="1">
    <citation type="submission" date="2013-12" db="EMBL/GenBank/DDBJ databases">
        <title>The Genome Sequence of Aphanomyces invadans NJM9701.</title>
        <authorList>
            <consortium name="The Broad Institute Genomics Platform"/>
            <person name="Russ C."/>
            <person name="Tyler B."/>
            <person name="van West P."/>
            <person name="Dieguez-Uribeondo J."/>
            <person name="Young S.K."/>
            <person name="Zeng Q."/>
            <person name="Gargeya S."/>
            <person name="Fitzgerald M."/>
            <person name="Abouelleil A."/>
            <person name="Alvarado L."/>
            <person name="Chapman S.B."/>
            <person name="Gainer-Dewar J."/>
            <person name="Goldberg J."/>
            <person name="Griggs A."/>
            <person name="Gujja S."/>
            <person name="Hansen M."/>
            <person name="Howarth C."/>
            <person name="Imamovic A."/>
            <person name="Ireland A."/>
            <person name="Larimer J."/>
            <person name="McCowan C."/>
            <person name="Murphy C."/>
            <person name="Pearson M."/>
            <person name="Poon T.W."/>
            <person name="Priest M."/>
            <person name="Roberts A."/>
            <person name="Saif S."/>
            <person name="Shea T."/>
            <person name="Sykes S."/>
            <person name="Wortman J."/>
            <person name="Nusbaum C."/>
            <person name="Birren B."/>
        </authorList>
    </citation>
    <scope>NUCLEOTIDE SEQUENCE [LARGE SCALE GENOMIC DNA]</scope>
    <source>
        <strain evidence="4">NJM9701</strain>
    </source>
</reference>
<feature type="region of interest" description="Disordered" evidence="1">
    <location>
        <begin position="72"/>
        <end position="94"/>
    </location>
</feature>
<dbReference type="GO" id="GO:0045505">
    <property type="term" value="F:dynein intermediate chain binding"/>
    <property type="evidence" value="ECO:0007669"/>
    <property type="project" value="InterPro"/>
</dbReference>
<proteinExistence type="predicted"/>